<accession>A0ABM8G110</accession>
<evidence type="ECO:0000256" key="3">
    <source>
        <dbReference type="RuleBase" id="RU003345"/>
    </source>
</evidence>
<dbReference type="PROSITE" id="PS00687">
    <property type="entry name" value="ALDEHYDE_DEHYDR_GLU"/>
    <property type="match status" value="1"/>
</dbReference>
<dbReference type="InterPro" id="IPR016163">
    <property type="entry name" value="Ald_DH_C"/>
</dbReference>
<dbReference type="InterPro" id="IPR050740">
    <property type="entry name" value="Aldehyde_DH_Superfamily"/>
</dbReference>
<organism evidence="5 6">
    <name type="scientific">Paraoerskovia sediminicola</name>
    <dbReference type="NCBI Taxonomy" id="1138587"/>
    <lineage>
        <taxon>Bacteria</taxon>
        <taxon>Bacillati</taxon>
        <taxon>Actinomycetota</taxon>
        <taxon>Actinomycetes</taxon>
        <taxon>Micrococcales</taxon>
        <taxon>Cellulomonadaceae</taxon>
        <taxon>Paraoerskovia</taxon>
    </lineage>
</organism>
<name>A0ABM8G110_9CELL</name>
<evidence type="ECO:0000256" key="1">
    <source>
        <dbReference type="ARBA" id="ARBA00023002"/>
    </source>
</evidence>
<dbReference type="InterPro" id="IPR015590">
    <property type="entry name" value="Aldehyde_DH_dom"/>
</dbReference>
<dbReference type="PANTHER" id="PTHR43353">
    <property type="entry name" value="SUCCINATE-SEMIALDEHYDE DEHYDROGENASE, MITOCHONDRIAL"/>
    <property type="match status" value="1"/>
</dbReference>
<comment type="similarity">
    <text evidence="3">Belongs to the aldehyde dehydrogenase family.</text>
</comment>
<dbReference type="CDD" id="cd07103">
    <property type="entry name" value="ALDH_F5_SSADH_GabD"/>
    <property type="match status" value="1"/>
</dbReference>
<keyword evidence="1 3" id="KW-0560">Oxidoreductase</keyword>
<dbReference type="InterPro" id="IPR016162">
    <property type="entry name" value="Ald_DH_N"/>
</dbReference>
<reference evidence="6" key="1">
    <citation type="journal article" date="2019" name="Int. J. Syst. Evol. Microbiol.">
        <title>The Global Catalogue of Microorganisms (GCM) 10K type strain sequencing project: providing services to taxonomists for standard genome sequencing and annotation.</title>
        <authorList>
            <consortium name="The Broad Institute Genomics Platform"/>
            <consortium name="The Broad Institute Genome Sequencing Center for Infectious Disease"/>
            <person name="Wu L."/>
            <person name="Ma J."/>
        </authorList>
    </citation>
    <scope>NUCLEOTIDE SEQUENCE [LARGE SCALE GENOMIC DNA]</scope>
    <source>
        <strain evidence="6">NBRC 108565</strain>
    </source>
</reference>
<evidence type="ECO:0000256" key="2">
    <source>
        <dbReference type="PROSITE-ProRule" id="PRU10007"/>
    </source>
</evidence>
<dbReference type="Proteomes" id="UP001321475">
    <property type="component" value="Chromosome"/>
</dbReference>
<dbReference type="InterPro" id="IPR016161">
    <property type="entry name" value="Ald_DH/histidinol_DH"/>
</dbReference>
<dbReference type="InterPro" id="IPR029510">
    <property type="entry name" value="Ald_DH_CS_GLU"/>
</dbReference>
<dbReference type="Pfam" id="PF00171">
    <property type="entry name" value="Aldedh"/>
    <property type="match status" value="1"/>
</dbReference>
<dbReference type="SUPFAM" id="SSF53720">
    <property type="entry name" value="ALDH-like"/>
    <property type="match status" value="1"/>
</dbReference>
<dbReference type="Gene3D" id="3.40.309.10">
    <property type="entry name" value="Aldehyde Dehydrogenase, Chain A, domain 2"/>
    <property type="match status" value="1"/>
</dbReference>
<gene>
    <name evidence="5" type="primary">gabD</name>
    <name evidence="5" type="ORF">GCM10025865_10310</name>
</gene>
<evidence type="ECO:0000313" key="5">
    <source>
        <dbReference type="EMBL" id="BDZ41732.1"/>
    </source>
</evidence>
<dbReference type="Gene3D" id="3.40.605.10">
    <property type="entry name" value="Aldehyde Dehydrogenase, Chain A, domain 1"/>
    <property type="match status" value="1"/>
</dbReference>
<proteinExistence type="inferred from homology"/>
<protein>
    <submittedName>
        <fullName evidence="5">NAD-dependent succinate-semialdehyde dehydrogenase</fullName>
    </submittedName>
</protein>
<sequence length="524" mass="55118">MGLAWHGMSAARYVRSRRAALAGVGAPDHSGRMTYIDTTAQLALPAVQTRLLVGGAWRDAASGRTFAVEDPGNGDELAQVADASVADGVAALDAAVAAQAGWAATPPRERGEILRRAFDLVVERQDELATIMTLEMGKSLAESRAEITYAAEFFRWFAEEAVRISGRFSAAPGGGSRLLTMKQPVGPCLFVTPWNFPLAMGTRKIGPAIAAGCTMVVKPASATPLSMYALGEILAEAGLPDGVLNIVTTRSSGDVTGALLADPRLRKVSFTGSTEIGRSIVEQSAANLLRVSMELGGNAPFLVFEDADLDKAVDGAMLAKMRNVGEACTAANRFHVHASVADEFAARLADRMSDLTVGHGTADGTDVGPLVDDATREKVEDLVADAVRHGGEVVTGGERVDGPGHYYRPTVIKGVSRDARILREEVFGPVAPIATFDDEDEAIRAANDTEYGLAAYVFTRDLDRALRVAERLEVGMVGLNAGVVSNPAAPFGGVKASGFGREGGAEGIEEYLETKYVAIAVPTD</sequence>
<feature type="active site" evidence="2">
    <location>
        <position position="294"/>
    </location>
</feature>
<dbReference type="EMBL" id="AP027729">
    <property type="protein sequence ID" value="BDZ41732.1"/>
    <property type="molecule type" value="Genomic_DNA"/>
</dbReference>
<evidence type="ECO:0000313" key="6">
    <source>
        <dbReference type="Proteomes" id="UP001321475"/>
    </source>
</evidence>
<evidence type="ECO:0000259" key="4">
    <source>
        <dbReference type="Pfam" id="PF00171"/>
    </source>
</evidence>
<feature type="domain" description="Aldehyde dehydrogenase" evidence="4">
    <location>
        <begin position="57"/>
        <end position="517"/>
    </location>
</feature>
<dbReference type="PANTHER" id="PTHR43353:SF5">
    <property type="entry name" value="SUCCINATE-SEMIALDEHYDE DEHYDROGENASE, MITOCHONDRIAL"/>
    <property type="match status" value="1"/>
</dbReference>
<keyword evidence="6" id="KW-1185">Reference proteome</keyword>